<dbReference type="Pfam" id="PF01451">
    <property type="entry name" value="LMWPc"/>
    <property type="match status" value="1"/>
</dbReference>
<keyword evidence="3" id="KW-0378">Hydrolase</keyword>
<name>A0A3R5ZYF3_9BACT</name>
<dbReference type="Proteomes" id="UP000283672">
    <property type="component" value="Unassembled WGS sequence"/>
</dbReference>
<dbReference type="EMBL" id="QSCI01000037">
    <property type="protein sequence ID" value="RGX94160.1"/>
    <property type="molecule type" value="Genomic_DNA"/>
</dbReference>
<dbReference type="PRINTS" id="PR00719">
    <property type="entry name" value="LMWPTPASE"/>
</dbReference>
<organism evidence="7 11">
    <name type="scientific">Segatella copri</name>
    <dbReference type="NCBI Taxonomy" id="165179"/>
    <lineage>
        <taxon>Bacteria</taxon>
        <taxon>Pseudomonadati</taxon>
        <taxon>Bacteroidota</taxon>
        <taxon>Bacteroidia</taxon>
        <taxon>Bacteroidales</taxon>
        <taxon>Prevotellaceae</taxon>
        <taxon>Segatella</taxon>
    </lineage>
</organism>
<feature type="active site" description="Nucleophile" evidence="5">
    <location>
        <position position="24"/>
    </location>
</feature>
<sequence>MLTLQTKKVSNMTKKGKHTVLFICLGNICRSPAAEGIMKSLVEKAGLQDEFEIDSAGIGSWHIGQLPDSRMRKCGAEHGYNFNSHARQFQKSDFARFETIVVMDNENYRAITSMASSESDRKKVVRMADFLTHHREYTTVPDPYYGDYSDFELVITLLEDACQELLDSIIGEG</sequence>
<dbReference type="EC" id="3.1.3.48" evidence="2"/>
<keyword evidence="4" id="KW-0904">Protein phosphatase</keyword>
<evidence type="ECO:0000313" key="9">
    <source>
        <dbReference type="EMBL" id="RHL41468.1"/>
    </source>
</evidence>
<dbReference type="GO" id="GO:0004725">
    <property type="term" value="F:protein tyrosine phosphatase activity"/>
    <property type="evidence" value="ECO:0007669"/>
    <property type="project" value="UniProtKB-EC"/>
</dbReference>
<evidence type="ECO:0000256" key="5">
    <source>
        <dbReference type="PIRSR" id="PIRSR617867-1"/>
    </source>
</evidence>
<evidence type="ECO:0000313" key="8">
    <source>
        <dbReference type="EMBL" id="RGX94160.1"/>
    </source>
</evidence>
<evidence type="ECO:0000313" key="12">
    <source>
        <dbReference type="Proteomes" id="UP000285604"/>
    </source>
</evidence>
<dbReference type="PANTHER" id="PTHR11717">
    <property type="entry name" value="LOW MOLECULAR WEIGHT PROTEIN TYROSINE PHOSPHATASE"/>
    <property type="match status" value="1"/>
</dbReference>
<gene>
    <name evidence="9" type="ORF">DW026_02320</name>
    <name evidence="7" type="ORF">DWY11_00340</name>
    <name evidence="8" type="ORF">DXA63_09130</name>
</gene>
<feature type="active site" evidence="5">
    <location>
        <position position="30"/>
    </location>
</feature>
<dbReference type="AlphaFoldDB" id="A0A3R5ZYF3"/>
<evidence type="ECO:0000313" key="7">
    <source>
        <dbReference type="EMBL" id="RGS19716.1"/>
    </source>
</evidence>
<dbReference type="Proteomes" id="UP000283872">
    <property type="component" value="Unassembled WGS sequence"/>
</dbReference>
<dbReference type="InterPro" id="IPR023485">
    <property type="entry name" value="Ptyr_pPase"/>
</dbReference>
<dbReference type="Proteomes" id="UP000285604">
    <property type="component" value="Unassembled WGS sequence"/>
</dbReference>
<proteinExistence type="inferred from homology"/>
<dbReference type="SUPFAM" id="SSF52788">
    <property type="entry name" value="Phosphotyrosine protein phosphatases I"/>
    <property type="match status" value="1"/>
</dbReference>
<evidence type="ECO:0000256" key="2">
    <source>
        <dbReference type="ARBA" id="ARBA00013064"/>
    </source>
</evidence>
<evidence type="ECO:0000313" key="11">
    <source>
        <dbReference type="Proteomes" id="UP000283872"/>
    </source>
</evidence>
<dbReference type="InterPro" id="IPR036196">
    <property type="entry name" value="Ptyr_pPase_sf"/>
</dbReference>
<comment type="similarity">
    <text evidence="1">Belongs to the low molecular weight phosphotyrosine protein phosphatase family.</text>
</comment>
<dbReference type="CDD" id="cd16343">
    <property type="entry name" value="LMWPTP"/>
    <property type="match status" value="1"/>
</dbReference>
<accession>A0A3R5ZYF3</accession>
<dbReference type="InterPro" id="IPR017867">
    <property type="entry name" value="Tyr_phospatase_low_mol_wt"/>
</dbReference>
<evidence type="ECO:0000313" key="10">
    <source>
        <dbReference type="Proteomes" id="UP000283672"/>
    </source>
</evidence>
<evidence type="ECO:0000256" key="1">
    <source>
        <dbReference type="ARBA" id="ARBA00011063"/>
    </source>
</evidence>
<comment type="caution">
    <text evidence="7">The sequence shown here is derived from an EMBL/GenBank/DDBJ whole genome shotgun (WGS) entry which is preliminary data.</text>
</comment>
<reference evidence="10 11" key="1">
    <citation type="submission" date="2018-08" db="EMBL/GenBank/DDBJ databases">
        <title>A genome reference for cultivated species of the human gut microbiota.</title>
        <authorList>
            <person name="Zou Y."/>
            <person name="Xue W."/>
            <person name="Luo G."/>
        </authorList>
    </citation>
    <scope>NUCLEOTIDE SEQUENCE [LARGE SCALE GENOMIC DNA]</scope>
    <source>
        <strain evidence="7 11">AF24-12</strain>
        <strain evidence="9 10">AF38-11</strain>
        <strain evidence="8 12">OF03-3</strain>
    </source>
</reference>
<dbReference type="FunFam" id="3.40.50.2300:FF:000113">
    <property type="entry name" value="Low molecular weight protein-tyrosine-phosphatase"/>
    <property type="match status" value="1"/>
</dbReference>
<evidence type="ECO:0000259" key="6">
    <source>
        <dbReference type="SMART" id="SM00226"/>
    </source>
</evidence>
<feature type="domain" description="Phosphotyrosine protein phosphatase I" evidence="6">
    <location>
        <begin position="18"/>
        <end position="168"/>
    </location>
</feature>
<dbReference type="EMBL" id="QRVA01000001">
    <property type="protein sequence ID" value="RGS19716.1"/>
    <property type="molecule type" value="Genomic_DNA"/>
</dbReference>
<dbReference type="PANTHER" id="PTHR11717:SF7">
    <property type="entry name" value="LOW MOLECULAR WEIGHT PHOSPHOTYROSINE PROTEIN PHOSPHATASE"/>
    <property type="match status" value="1"/>
</dbReference>
<dbReference type="Gene3D" id="3.40.50.2300">
    <property type="match status" value="1"/>
</dbReference>
<dbReference type="SMART" id="SM00226">
    <property type="entry name" value="LMWPc"/>
    <property type="match status" value="1"/>
</dbReference>
<protein>
    <recommendedName>
        <fullName evidence="2">protein-tyrosine-phosphatase</fullName>
        <ecNumber evidence="2">3.1.3.48</ecNumber>
    </recommendedName>
</protein>
<dbReference type="InterPro" id="IPR050438">
    <property type="entry name" value="LMW_PTPase"/>
</dbReference>
<dbReference type="EMBL" id="QROP01000004">
    <property type="protein sequence ID" value="RHL41468.1"/>
    <property type="molecule type" value="Genomic_DNA"/>
</dbReference>
<evidence type="ECO:0000256" key="4">
    <source>
        <dbReference type="ARBA" id="ARBA00022912"/>
    </source>
</evidence>
<feature type="active site" description="Proton donor" evidence="5">
    <location>
        <position position="142"/>
    </location>
</feature>
<evidence type="ECO:0000256" key="3">
    <source>
        <dbReference type="ARBA" id="ARBA00022801"/>
    </source>
</evidence>